<evidence type="ECO:0000256" key="1">
    <source>
        <dbReference type="SAM" id="Phobius"/>
    </source>
</evidence>
<name>A0ABP7R0V7_9SPHI</name>
<feature type="transmembrane region" description="Helical" evidence="1">
    <location>
        <begin position="12"/>
        <end position="37"/>
    </location>
</feature>
<dbReference type="EMBL" id="BAAAZC010000031">
    <property type="protein sequence ID" value="GAA3990948.1"/>
    <property type="molecule type" value="Genomic_DNA"/>
</dbReference>
<sequence length="68" mass="7591">MVWTKIGDILGVINTSIILFLVFFLVISPIGLIMRLLGKQGLELKTKPGDTYWKPTKPAANSSLEQQF</sequence>
<gene>
    <name evidence="2" type="ORF">GCM10022210_50900</name>
</gene>
<evidence type="ECO:0000313" key="3">
    <source>
        <dbReference type="Proteomes" id="UP001500742"/>
    </source>
</evidence>
<accession>A0ABP7R0V7</accession>
<keyword evidence="1" id="KW-0812">Transmembrane</keyword>
<keyword evidence="1" id="KW-0472">Membrane</keyword>
<dbReference type="InterPro" id="IPR045781">
    <property type="entry name" value="SxtJ"/>
</dbReference>
<comment type="caution">
    <text evidence="2">The sequence shown here is derived from an EMBL/GenBank/DDBJ whole genome shotgun (WGS) entry which is preliminary data.</text>
</comment>
<protein>
    <submittedName>
        <fullName evidence="2">Uncharacterized protein</fullName>
    </submittedName>
</protein>
<dbReference type="Proteomes" id="UP001500742">
    <property type="component" value="Unassembled WGS sequence"/>
</dbReference>
<keyword evidence="1" id="KW-1133">Transmembrane helix</keyword>
<organism evidence="2 3">
    <name type="scientific">Mucilaginibacter dorajii</name>
    <dbReference type="NCBI Taxonomy" id="692994"/>
    <lineage>
        <taxon>Bacteria</taxon>
        <taxon>Pseudomonadati</taxon>
        <taxon>Bacteroidota</taxon>
        <taxon>Sphingobacteriia</taxon>
        <taxon>Sphingobacteriales</taxon>
        <taxon>Sphingobacteriaceae</taxon>
        <taxon>Mucilaginibacter</taxon>
    </lineage>
</organism>
<keyword evidence="3" id="KW-1185">Reference proteome</keyword>
<evidence type="ECO:0000313" key="2">
    <source>
        <dbReference type="EMBL" id="GAA3990948.1"/>
    </source>
</evidence>
<dbReference type="Pfam" id="PF19588">
    <property type="entry name" value="SxtJ"/>
    <property type="match status" value="1"/>
</dbReference>
<proteinExistence type="predicted"/>
<reference evidence="3" key="1">
    <citation type="journal article" date="2019" name="Int. J. Syst. Evol. Microbiol.">
        <title>The Global Catalogue of Microorganisms (GCM) 10K type strain sequencing project: providing services to taxonomists for standard genome sequencing and annotation.</title>
        <authorList>
            <consortium name="The Broad Institute Genomics Platform"/>
            <consortium name="The Broad Institute Genome Sequencing Center for Infectious Disease"/>
            <person name="Wu L."/>
            <person name="Ma J."/>
        </authorList>
    </citation>
    <scope>NUCLEOTIDE SEQUENCE [LARGE SCALE GENOMIC DNA]</scope>
    <source>
        <strain evidence="3">JCM 16601</strain>
    </source>
</reference>